<sequence length="197" mass="21399">MLNACQKLSPHRGCRAVGEPGAPDCPDAGATLPAAAPRPRSGHARPVPKEEARKKSQAEEPEGSAPAQGQEVGAQAAPAWLPVTISSSGLCLWLAALPLWAPSFSPAPLFLHILPSFCRLLFPSARSLRYILSISLFLSPSLPSSHPYFFFGTSLLSVYVFLHFLLFSFLLFTVHIRHKRLSLCPPCGSLHLKTNFF</sequence>
<feature type="transmembrane region" description="Helical" evidence="2">
    <location>
        <begin position="148"/>
        <end position="172"/>
    </location>
</feature>
<dbReference type="AlphaFoldDB" id="A6KHL1"/>
<reference evidence="3 4" key="1">
    <citation type="submission" date="2005-09" db="EMBL/GenBank/DDBJ databases">
        <authorList>
            <person name="Mural R.J."/>
            <person name="Li P.W."/>
            <person name="Adams M.D."/>
            <person name="Amanatides P.G."/>
            <person name="Baden-Tillson H."/>
            <person name="Barnstead M."/>
            <person name="Chin S.H."/>
            <person name="Dew I."/>
            <person name="Evans C.A."/>
            <person name="Ferriera S."/>
            <person name="Flanigan M."/>
            <person name="Fosler C."/>
            <person name="Glodek A."/>
            <person name="Gu Z."/>
            <person name="Holt R.A."/>
            <person name="Jennings D."/>
            <person name="Kraft C.L."/>
            <person name="Lu F."/>
            <person name="Nguyen T."/>
            <person name="Nusskern D.R."/>
            <person name="Pfannkoch C.M."/>
            <person name="Sitter C."/>
            <person name="Sutton G.G."/>
            <person name="Venter J.C."/>
            <person name="Wang Z."/>
            <person name="Woodage T."/>
            <person name="Zheng X.H."/>
            <person name="Zhong F."/>
        </authorList>
    </citation>
    <scope>NUCLEOTIDE SEQUENCE [LARGE SCALE GENOMIC DNA]</scope>
    <source>
        <strain>BN</strain>
        <strain evidence="4">Sprague-Dawley</strain>
    </source>
</reference>
<keyword evidence="2" id="KW-0812">Transmembrane</keyword>
<proteinExistence type="predicted"/>
<feature type="compositionally biased region" description="Basic and acidic residues" evidence="1">
    <location>
        <begin position="47"/>
        <end position="58"/>
    </location>
</feature>
<protein>
    <submittedName>
        <fullName evidence="3">RCG37430</fullName>
    </submittedName>
</protein>
<evidence type="ECO:0000313" key="4">
    <source>
        <dbReference type="Proteomes" id="UP000234681"/>
    </source>
</evidence>
<feature type="transmembrane region" description="Helical" evidence="2">
    <location>
        <begin position="79"/>
        <end position="97"/>
    </location>
</feature>
<dbReference type="Proteomes" id="UP000234681">
    <property type="component" value="Chromosome 3"/>
</dbReference>
<feature type="region of interest" description="Disordered" evidence="1">
    <location>
        <begin position="1"/>
        <end position="69"/>
    </location>
</feature>
<evidence type="ECO:0000313" key="3">
    <source>
        <dbReference type="EMBL" id="EDL86093.1"/>
    </source>
</evidence>
<evidence type="ECO:0000256" key="1">
    <source>
        <dbReference type="SAM" id="MobiDB-lite"/>
    </source>
</evidence>
<organism evidence="3 4">
    <name type="scientific">Rattus norvegicus</name>
    <name type="common">Rat</name>
    <dbReference type="NCBI Taxonomy" id="10116"/>
    <lineage>
        <taxon>Eukaryota</taxon>
        <taxon>Metazoa</taxon>
        <taxon>Chordata</taxon>
        <taxon>Craniata</taxon>
        <taxon>Vertebrata</taxon>
        <taxon>Euteleostomi</taxon>
        <taxon>Mammalia</taxon>
        <taxon>Eutheria</taxon>
        <taxon>Euarchontoglires</taxon>
        <taxon>Glires</taxon>
        <taxon>Rodentia</taxon>
        <taxon>Myomorpha</taxon>
        <taxon>Muroidea</taxon>
        <taxon>Muridae</taxon>
        <taxon>Murinae</taxon>
        <taxon>Rattus</taxon>
    </lineage>
</organism>
<name>A6KHL1_RAT</name>
<keyword evidence="2" id="KW-0472">Membrane</keyword>
<accession>A6KHL1</accession>
<gene>
    <name evidence="3" type="ORF">rCG_37430</name>
</gene>
<evidence type="ECO:0000256" key="2">
    <source>
        <dbReference type="SAM" id="Phobius"/>
    </source>
</evidence>
<feature type="non-terminal residue" evidence="3">
    <location>
        <position position="197"/>
    </location>
</feature>
<keyword evidence="2" id="KW-1133">Transmembrane helix</keyword>
<dbReference type="EMBL" id="CH474050">
    <property type="protein sequence ID" value="EDL86093.1"/>
    <property type="molecule type" value="Genomic_DNA"/>
</dbReference>